<comment type="caution">
    <text evidence="3">The sequence shown here is derived from an EMBL/GenBank/DDBJ whole genome shotgun (WGS) entry which is preliminary data.</text>
</comment>
<dbReference type="EMBL" id="JANAVB010006599">
    <property type="protein sequence ID" value="KAJ6844538.1"/>
    <property type="molecule type" value="Genomic_DNA"/>
</dbReference>
<feature type="compositionally biased region" description="Polar residues" evidence="1">
    <location>
        <begin position="17"/>
        <end position="31"/>
    </location>
</feature>
<evidence type="ECO:0000313" key="4">
    <source>
        <dbReference type="Proteomes" id="UP001140949"/>
    </source>
</evidence>
<organism evidence="3 4">
    <name type="scientific">Iris pallida</name>
    <name type="common">Sweet iris</name>
    <dbReference type="NCBI Taxonomy" id="29817"/>
    <lineage>
        <taxon>Eukaryota</taxon>
        <taxon>Viridiplantae</taxon>
        <taxon>Streptophyta</taxon>
        <taxon>Embryophyta</taxon>
        <taxon>Tracheophyta</taxon>
        <taxon>Spermatophyta</taxon>
        <taxon>Magnoliopsida</taxon>
        <taxon>Liliopsida</taxon>
        <taxon>Asparagales</taxon>
        <taxon>Iridaceae</taxon>
        <taxon>Iridoideae</taxon>
        <taxon>Irideae</taxon>
        <taxon>Iris</taxon>
    </lineage>
</organism>
<evidence type="ECO:0000313" key="3">
    <source>
        <dbReference type="EMBL" id="KAJ6844538.1"/>
    </source>
</evidence>
<accession>A0AAX6HUV2</accession>
<proteinExistence type="predicted"/>
<reference evidence="3" key="1">
    <citation type="journal article" date="2023" name="GigaByte">
        <title>Genome assembly of the bearded iris, Iris pallida Lam.</title>
        <authorList>
            <person name="Bruccoleri R.E."/>
            <person name="Oakeley E.J."/>
            <person name="Faust A.M.E."/>
            <person name="Altorfer M."/>
            <person name="Dessus-Babus S."/>
            <person name="Burckhardt D."/>
            <person name="Oertli M."/>
            <person name="Naumann U."/>
            <person name="Petersen F."/>
            <person name="Wong J."/>
        </authorList>
    </citation>
    <scope>NUCLEOTIDE SEQUENCE</scope>
    <source>
        <strain evidence="3">GSM-AAB239-AS_SAM_17_03QT</strain>
    </source>
</reference>
<reference evidence="3" key="2">
    <citation type="submission" date="2023-04" db="EMBL/GenBank/DDBJ databases">
        <authorList>
            <person name="Bruccoleri R.E."/>
            <person name="Oakeley E.J."/>
            <person name="Faust A.-M."/>
            <person name="Dessus-Babus S."/>
            <person name="Altorfer M."/>
            <person name="Burckhardt D."/>
            <person name="Oertli M."/>
            <person name="Naumann U."/>
            <person name="Petersen F."/>
            <person name="Wong J."/>
        </authorList>
    </citation>
    <scope>NUCLEOTIDE SEQUENCE</scope>
    <source>
        <strain evidence="3">GSM-AAB239-AS_SAM_17_03QT</strain>
        <tissue evidence="3">Leaf</tissue>
    </source>
</reference>
<dbReference type="EMBL" id="JANAVB010006599">
    <property type="protein sequence ID" value="KAJ6844537.1"/>
    <property type="molecule type" value="Genomic_DNA"/>
</dbReference>
<sequence>MVGQPTALAAYTSDRSPFLSTYGRTPASRSPNGRYSSGSGGLSTTTSEYSLTALHPLRISLPTLCQPTSLGFRRVVVTWTLWRTS</sequence>
<feature type="compositionally biased region" description="Low complexity" evidence="1">
    <location>
        <begin position="33"/>
        <end position="43"/>
    </location>
</feature>
<dbReference type="Proteomes" id="UP001140949">
    <property type="component" value="Unassembled WGS sequence"/>
</dbReference>
<feature type="region of interest" description="Disordered" evidence="1">
    <location>
        <begin position="17"/>
        <end position="43"/>
    </location>
</feature>
<keyword evidence="4" id="KW-1185">Reference proteome</keyword>
<evidence type="ECO:0000313" key="2">
    <source>
        <dbReference type="EMBL" id="KAJ6844537.1"/>
    </source>
</evidence>
<dbReference type="AlphaFoldDB" id="A0AAX6HUV2"/>
<name>A0AAX6HUV2_IRIPA</name>
<gene>
    <name evidence="2" type="ORF">M6B38_293085</name>
    <name evidence="3" type="ORF">M6B38_293090</name>
</gene>
<evidence type="ECO:0000256" key="1">
    <source>
        <dbReference type="SAM" id="MobiDB-lite"/>
    </source>
</evidence>
<protein>
    <submittedName>
        <fullName evidence="3">Uncharacterized protein</fullName>
    </submittedName>
</protein>